<dbReference type="Proteomes" id="UP000179266">
    <property type="component" value="Unassembled WGS sequence"/>
</dbReference>
<organism evidence="1 2">
    <name type="scientific">Candidatus Schekmanbacteria bacterium RBG_13_48_7</name>
    <dbReference type="NCBI Taxonomy" id="1817878"/>
    <lineage>
        <taxon>Bacteria</taxon>
        <taxon>Candidatus Schekmaniibacteriota</taxon>
    </lineage>
</organism>
<name>A0A1F7S345_9BACT</name>
<dbReference type="EMBL" id="MGDD01000043">
    <property type="protein sequence ID" value="OGL48222.1"/>
    <property type="molecule type" value="Genomic_DNA"/>
</dbReference>
<proteinExistence type="predicted"/>
<comment type="caution">
    <text evidence="1">The sequence shown here is derived from an EMBL/GenBank/DDBJ whole genome shotgun (WGS) entry which is preliminary data.</text>
</comment>
<sequence length="175" mass="19482">MNLISLPFDNTGYTDADLLLDSICGDGEANAIWVWLWDTRSFLAWTTLDSPPPDPWLTQPGMPFWVNIYTPLSRLGCVWEVAGTIPYGLTYDLWSGFNLVSIPVYSTSLTNASDLLASVPFAQAVYRWRAEENCALSGFDGFFWISGAAEDFPLIPGHSYFVFVSVPSIWTPPNP</sequence>
<reference evidence="1 2" key="1">
    <citation type="journal article" date="2016" name="Nat. Commun.">
        <title>Thousands of microbial genomes shed light on interconnected biogeochemical processes in an aquifer system.</title>
        <authorList>
            <person name="Anantharaman K."/>
            <person name="Brown C.T."/>
            <person name="Hug L.A."/>
            <person name="Sharon I."/>
            <person name="Castelle C.J."/>
            <person name="Probst A.J."/>
            <person name="Thomas B.C."/>
            <person name="Singh A."/>
            <person name="Wilkins M.J."/>
            <person name="Karaoz U."/>
            <person name="Brodie E.L."/>
            <person name="Williams K.H."/>
            <person name="Hubbard S.S."/>
            <person name="Banfield J.F."/>
        </authorList>
    </citation>
    <scope>NUCLEOTIDE SEQUENCE [LARGE SCALE GENOMIC DNA]</scope>
</reference>
<evidence type="ECO:0000313" key="2">
    <source>
        <dbReference type="Proteomes" id="UP000179266"/>
    </source>
</evidence>
<dbReference type="AlphaFoldDB" id="A0A1F7S345"/>
<gene>
    <name evidence="1" type="ORF">A2161_07565</name>
</gene>
<protein>
    <submittedName>
        <fullName evidence="1">Uncharacterized protein</fullName>
    </submittedName>
</protein>
<evidence type="ECO:0000313" key="1">
    <source>
        <dbReference type="EMBL" id="OGL48222.1"/>
    </source>
</evidence>
<accession>A0A1F7S345</accession>